<protein>
    <recommendedName>
        <fullName evidence="7">DNA mismatch repair protein HSM3</fullName>
    </recommendedName>
</protein>
<evidence type="ECO:0000256" key="5">
    <source>
        <dbReference type="ARBA" id="ARBA00008218"/>
    </source>
</evidence>
<evidence type="ECO:0000256" key="9">
    <source>
        <dbReference type="ARBA" id="ARBA00022664"/>
    </source>
</evidence>
<evidence type="ECO:0000256" key="3">
    <source>
        <dbReference type="ARBA" id="ARBA00004496"/>
    </source>
</evidence>
<dbReference type="Pfam" id="PF18795">
    <property type="entry name" value="HSM3_N"/>
    <property type="match status" value="1"/>
</dbReference>
<keyword evidence="11" id="KW-0143">Chaperone</keyword>
<dbReference type="Proteomes" id="UP000398389">
    <property type="component" value="Unassembled WGS sequence"/>
</dbReference>
<keyword evidence="10" id="KW-0227">DNA damage</keyword>
<evidence type="ECO:0000313" key="20">
    <source>
        <dbReference type="EMBL" id="VVT58760.1"/>
    </source>
</evidence>
<comment type="function">
    <text evidence="15">Involved in DNA mismatch repair in slow-growing cells. Acts as a chaperone during the assembly of the 26S proteasome, specifically of the base subcomplex of the 19S regulatory complex (RC).</text>
</comment>
<keyword evidence="13" id="KW-0234">DNA repair</keyword>
<dbReference type="GO" id="GO:0071011">
    <property type="term" value="C:precatalytic spliceosome"/>
    <property type="evidence" value="ECO:0007669"/>
    <property type="project" value="TreeGrafter"/>
</dbReference>
<evidence type="ECO:0000256" key="16">
    <source>
        <dbReference type="SAM" id="MobiDB-lite"/>
    </source>
</evidence>
<keyword evidence="9" id="KW-0507">mRNA processing</keyword>
<dbReference type="GO" id="GO:0006397">
    <property type="term" value="P:mRNA processing"/>
    <property type="evidence" value="ECO:0007669"/>
    <property type="project" value="UniProtKB-KW"/>
</dbReference>
<comment type="similarity">
    <text evidence="5">Belongs to the SNUT3 family.</text>
</comment>
<dbReference type="EMBL" id="CABVLU010000005">
    <property type="protein sequence ID" value="VVT58760.1"/>
    <property type="molecule type" value="Genomic_DNA"/>
</dbReference>
<evidence type="ECO:0000256" key="11">
    <source>
        <dbReference type="ARBA" id="ARBA00023186"/>
    </source>
</evidence>
<dbReference type="GO" id="GO:0005737">
    <property type="term" value="C:cytoplasm"/>
    <property type="evidence" value="ECO:0007669"/>
    <property type="project" value="UniProtKB-SubCell"/>
</dbReference>
<reference evidence="20 21" key="1">
    <citation type="submission" date="2019-09" db="EMBL/GenBank/DDBJ databases">
        <authorList>
            <person name="Brejova B."/>
        </authorList>
    </citation>
    <scope>NUCLEOTIDE SEQUENCE [LARGE SCALE GENOMIC DNA]</scope>
</reference>
<gene>
    <name evidence="20" type="ORF">SAPINGB_P006370</name>
</gene>
<evidence type="ECO:0000313" key="21">
    <source>
        <dbReference type="Proteomes" id="UP000398389"/>
    </source>
</evidence>
<sequence>MSSRQKRTEEYRGRDNRYDRYDRDEYRGRGRPDEYRSRRDHRRSVSPDDRLRRDDRYAYRRDYEREPSSWRDRNYGDKRDSPRPRSRERSRERRKSPVRTERASSKDHAEKKPEDSKEPLKYSKDEDESEDPELLMQKMMGFGSFGTTKGKKVSGANVGGVAKEKASNFRQYMNRSGGFNRELSPPPEERRKHRLEAVISGDDLDVNIVNSMTDKLRFDASVLAAGDGVVLALLPPAIGVLKYSATEHVDGLDGVVELIEALLSRKSFTEVLTLIPLDDLLTAAATVLVPSLQVVAIQQLSKVSTEDLIQHKEILQTLVEQLADPETKSIKAFESCLVKLAQGEAGLRQLESGNTYAVLKKMHNSNNSVLIGRVLEVAKGLVAIDPVAEFTSLIQFDPEIFNPAHWDVLLVSTIITYYREILSNSNVVRALENELYTIAYVYSKRSEEPEVRMFLQSDIVGLFGTLSRHYPEEFHAIDAKYKIVEDSLTDQEDRVRVLTMLGPKYLLQYHKSALKTIKYDAKDVSALRNLLSDQESFEFMAPTQAQILQLNEYDDKMFILSGVLKTEAGLHALLSTWPGVMNEIVHPTSAVSNPQSLDLRREVLEILVDAKPSDLGVWYGPVREAYRELIFGKNSGNAPQVAIAHKSA</sequence>
<evidence type="ECO:0000259" key="18">
    <source>
        <dbReference type="Pfam" id="PF18794"/>
    </source>
</evidence>
<evidence type="ECO:0000259" key="19">
    <source>
        <dbReference type="Pfam" id="PF18795"/>
    </source>
</evidence>
<feature type="compositionally biased region" description="Basic and acidic residues" evidence="16">
    <location>
        <begin position="98"/>
        <end position="124"/>
    </location>
</feature>
<feature type="domain" description="DNA mismatch repair protein HSM3 N-terminal" evidence="19">
    <location>
        <begin position="203"/>
        <end position="422"/>
    </location>
</feature>
<evidence type="ECO:0000256" key="14">
    <source>
        <dbReference type="ARBA" id="ARBA00023242"/>
    </source>
</evidence>
<keyword evidence="14" id="KW-0539">Nucleus</keyword>
<evidence type="ECO:0000256" key="12">
    <source>
        <dbReference type="ARBA" id="ARBA00023187"/>
    </source>
</evidence>
<dbReference type="OrthoDB" id="4074002at2759"/>
<feature type="region of interest" description="Disordered" evidence="16">
    <location>
        <begin position="1"/>
        <end position="131"/>
    </location>
</feature>
<dbReference type="Gene3D" id="1.25.10.50">
    <property type="match status" value="1"/>
</dbReference>
<comment type="subunit">
    <text evidence="6">Part of a tri-snRNP complex.</text>
</comment>
<dbReference type="GO" id="GO:0006281">
    <property type="term" value="P:DNA repair"/>
    <property type="evidence" value="ECO:0007669"/>
    <property type="project" value="UniProtKB-KW"/>
</dbReference>
<feature type="compositionally biased region" description="Basic and acidic residues" evidence="16">
    <location>
        <begin position="1"/>
        <end position="91"/>
    </location>
</feature>
<name>A0A5E8C6R2_9ASCO</name>
<evidence type="ECO:0000256" key="8">
    <source>
        <dbReference type="ARBA" id="ARBA00022490"/>
    </source>
</evidence>
<evidence type="ECO:0000256" key="15">
    <source>
        <dbReference type="ARBA" id="ARBA00024671"/>
    </source>
</evidence>
<evidence type="ECO:0000256" key="10">
    <source>
        <dbReference type="ARBA" id="ARBA00022763"/>
    </source>
</evidence>
<keyword evidence="21" id="KW-1185">Reference proteome</keyword>
<evidence type="ECO:0000259" key="17">
    <source>
        <dbReference type="Pfam" id="PF08648"/>
    </source>
</evidence>
<comment type="similarity">
    <text evidence="4">Belongs to the proteasome subunit S5B/HSM3 family.</text>
</comment>
<evidence type="ECO:0000256" key="1">
    <source>
        <dbReference type="ARBA" id="ARBA00003632"/>
    </source>
</evidence>
<dbReference type="Pfam" id="PF18794">
    <property type="entry name" value="HSM3_C"/>
    <property type="match status" value="1"/>
</dbReference>
<dbReference type="InterPro" id="IPR041335">
    <property type="entry name" value="HSM3_N"/>
</dbReference>
<proteinExistence type="inferred from homology"/>
<keyword evidence="12" id="KW-0508">mRNA splicing</keyword>
<dbReference type="Gene3D" id="1.25.40.580">
    <property type="match status" value="1"/>
</dbReference>
<dbReference type="RefSeq" id="XP_031856972.1">
    <property type="nucleotide sequence ID" value="XM_032001081.1"/>
</dbReference>
<dbReference type="GO" id="GO:0008380">
    <property type="term" value="P:RNA splicing"/>
    <property type="evidence" value="ECO:0007669"/>
    <property type="project" value="UniProtKB-KW"/>
</dbReference>
<feature type="domain" description="DNA mismatch repair protein HSM3 C-terminal" evidence="18">
    <location>
        <begin position="474"/>
        <end position="644"/>
    </location>
</feature>
<accession>A0A5E8C6R2</accession>
<evidence type="ECO:0000256" key="6">
    <source>
        <dbReference type="ARBA" id="ARBA00011825"/>
    </source>
</evidence>
<evidence type="ECO:0000256" key="4">
    <source>
        <dbReference type="ARBA" id="ARBA00006823"/>
    </source>
</evidence>
<dbReference type="PANTHER" id="PTHR31077">
    <property type="entry name" value="U4/U6.U5 SMALL NUCLEAR RIBONUCLEOPROTEIN 27 KDA PROTEIN"/>
    <property type="match status" value="1"/>
</dbReference>
<dbReference type="PANTHER" id="PTHR31077:SF1">
    <property type="entry name" value="U4_U6.U5 SMALL NUCLEAR RIBONUCLEOPROTEIN 27 KDA PROTEIN"/>
    <property type="match status" value="1"/>
</dbReference>
<evidence type="ECO:0000256" key="2">
    <source>
        <dbReference type="ARBA" id="ARBA00004123"/>
    </source>
</evidence>
<evidence type="ECO:0000256" key="13">
    <source>
        <dbReference type="ARBA" id="ARBA00023204"/>
    </source>
</evidence>
<dbReference type="InterPro" id="IPR040752">
    <property type="entry name" value="HSM3_C"/>
</dbReference>
<dbReference type="AlphaFoldDB" id="A0A5E8C6R2"/>
<feature type="domain" description="U4/U6.U5 small nuclear ribonucleoprotein 27kDa protein" evidence="17">
    <location>
        <begin position="133"/>
        <end position="185"/>
    </location>
</feature>
<comment type="function">
    <text evidence="1">May play a role in mRNA splicing.</text>
</comment>
<organism evidence="20 21">
    <name type="scientific">Magnusiomyces paraingens</name>
    <dbReference type="NCBI Taxonomy" id="2606893"/>
    <lineage>
        <taxon>Eukaryota</taxon>
        <taxon>Fungi</taxon>
        <taxon>Dikarya</taxon>
        <taxon>Ascomycota</taxon>
        <taxon>Saccharomycotina</taxon>
        <taxon>Dipodascomycetes</taxon>
        <taxon>Dipodascales</taxon>
        <taxon>Dipodascaceae</taxon>
        <taxon>Magnusiomyces</taxon>
    </lineage>
</organism>
<evidence type="ECO:0000256" key="7">
    <source>
        <dbReference type="ARBA" id="ARBA00019167"/>
    </source>
</evidence>
<dbReference type="GeneID" id="43585181"/>
<keyword evidence="8" id="KW-0963">Cytoplasm</keyword>
<dbReference type="Pfam" id="PF08648">
    <property type="entry name" value="SNRNP27"/>
    <property type="match status" value="1"/>
</dbReference>
<dbReference type="InterPro" id="IPR013957">
    <property type="entry name" value="SNRNP27"/>
</dbReference>
<comment type="subcellular location">
    <subcellularLocation>
        <location evidence="3">Cytoplasm</location>
    </subcellularLocation>
    <subcellularLocation>
        <location evidence="2">Nucleus</location>
    </subcellularLocation>
</comment>